<reference evidence="1 2" key="1">
    <citation type="journal article" date="2012" name="J. Bacteriol.">
        <title>Complete Genome Sequence of the Naphthalene-Degrading Bacterium Pseudomonas stutzeri AN10 (CCUG 29243).</title>
        <authorList>
            <person name="Brunet-Galmes I."/>
            <person name="Busquets A."/>
            <person name="Pena A."/>
            <person name="Gomila M."/>
            <person name="Nogales B."/>
            <person name="Garcia-Valdes E."/>
            <person name="Lalucat J."/>
            <person name="Bennasar A."/>
            <person name="Bosch R."/>
        </authorList>
    </citation>
    <scope>NUCLEOTIDE SEQUENCE [LARGE SCALE GENOMIC DNA]</scope>
    <source>
        <strain evidence="1 2">CCUG 29243</strain>
    </source>
</reference>
<proteinExistence type="predicted"/>
<gene>
    <name evidence="1" type="ORF">A458_00035</name>
</gene>
<dbReference type="EMBL" id="CP003677">
    <property type="protein sequence ID" value="AFM31275.1"/>
    <property type="molecule type" value="Genomic_DNA"/>
</dbReference>
<dbReference type="HOGENOM" id="CLU_103679_0_0_6"/>
<dbReference type="Proteomes" id="UP000006063">
    <property type="component" value="Chromosome"/>
</dbReference>
<accession>I4CMG8</accession>
<protein>
    <submittedName>
        <fullName evidence="1">Uncharacterized protein</fullName>
    </submittedName>
</protein>
<sequence>MSAVPREYSNYAGDSAKEALENLLKSTQKPEAYSKLMESIGALLGEVLNSKLDKKSRCLVASTAEDADFLSKGLFRKLKEQHETKAAVFWNNHYSINEGKDSIAPVVHRFLQEGFENADEILIVKSIISGSCVVKTNLLELIDKVNPKRIHIVSPVMYENSAESLKSEFPDEVSQKFEFTCFAVDKVREADGTVRPGIGGEVYGLLGLSDQPARISFMPRFLVEEGLL</sequence>
<dbReference type="InterPro" id="IPR029057">
    <property type="entry name" value="PRTase-like"/>
</dbReference>
<dbReference type="RefSeq" id="WP_014818483.1">
    <property type="nucleotide sequence ID" value="NC_018028.1"/>
</dbReference>
<dbReference type="eggNOG" id="ENOG502Z937">
    <property type="taxonomic scope" value="Bacteria"/>
</dbReference>
<organism evidence="1 2">
    <name type="scientific">Stutzerimonas stutzeri CCUG 29243</name>
    <dbReference type="NCBI Taxonomy" id="1196835"/>
    <lineage>
        <taxon>Bacteria</taxon>
        <taxon>Pseudomonadati</taxon>
        <taxon>Pseudomonadota</taxon>
        <taxon>Gammaproteobacteria</taxon>
        <taxon>Pseudomonadales</taxon>
        <taxon>Pseudomonadaceae</taxon>
        <taxon>Stutzerimonas</taxon>
    </lineage>
</organism>
<dbReference type="AlphaFoldDB" id="I4CMG8"/>
<dbReference type="KEGG" id="psc:A458_00035"/>
<name>I4CMG8_STUST</name>
<dbReference type="Gene3D" id="3.40.50.2020">
    <property type="match status" value="1"/>
</dbReference>
<evidence type="ECO:0000313" key="1">
    <source>
        <dbReference type="EMBL" id="AFM31275.1"/>
    </source>
</evidence>
<evidence type="ECO:0000313" key="2">
    <source>
        <dbReference type="Proteomes" id="UP000006063"/>
    </source>
</evidence>